<dbReference type="Proteomes" id="UP000799440">
    <property type="component" value="Unassembled WGS sequence"/>
</dbReference>
<proteinExistence type="inferred from homology"/>
<name>A0A6A6VGD5_9PLEO</name>
<organism evidence="4 5">
    <name type="scientific">Sporormia fimetaria CBS 119925</name>
    <dbReference type="NCBI Taxonomy" id="1340428"/>
    <lineage>
        <taxon>Eukaryota</taxon>
        <taxon>Fungi</taxon>
        <taxon>Dikarya</taxon>
        <taxon>Ascomycota</taxon>
        <taxon>Pezizomycotina</taxon>
        <taxon>Dothideomycetes</taxon>
        <taxon>Pleosporomycetidae</taxon>
        <taxon>Pleosporales</taxon>
        <taxon>Sporormiaceae</taxon>
        <taxon>Sporormia</taxon>
    </lineage>
</organism>
<dbReference type="Pfam" id="PF05199">
    <property type="entry name" value="GMC_oxred_C"/>
    <property type="match status" value="1"/>
</dbReference>
<dbReference type="InterPro" id="IPR000172">
    <property type="entry name" value="GMC_OxRdtase_N"/>
</dbReference>
<dbReference type="EMBL" id="MU006565">
    <property type="protein sequence ID" value="KAF2749668.1"/>
    <property type="molecule type" value="Genomic_DNA"/>
</dbReference>
<dbReference type="Gene3D" id="3.50.50.60">
    <property type="entry name" value="FAD/NAD(P)-binding domain"/>
    <property type="match status" value="1"/>
</dbReference>
<dbReference type="Gene3D" id="3.30.560.10">
    <property type="entry name" value="Glucose Oxidase, domain 3"/>
    <property type="match status" value="1"/>
</dbReference>
<dbReference type="OrthoDB" id="269227at2759"/>
<evidence type="ECO:0000256" key="2">
    <source>
        <dbReference type="PIRSR" id="PIRSR000137-1"/>
    </source>
</evidence>
<dbReference type="GO" id="GO:0016614">
    <property type="term" value="F:oxidoreductase activity, acting on CH-OH group of donors"/>
    <property type="evidence" value="ECO:0007669"/>
    <property type="project" value="InterPro"/>
</dbReference>
<evidence type="ECO:0000313" key="4">
    <source>
        <dbReference type="EMBL" id="KAF2749668.1"/>
    </source>
</evidence>
<dbReference type="AlphaFoldDB" id="A0A6A6VGD5"/>
<dbReference type="PIRSF" id="PIRSF000137">
    <property type="entry name" value="Alcohol_oxidase"/>
    <property type="match status" value="1"/>
</dbReference>
<feature type="active site" description="Proton donor" evidence="2">
    <location>
        <position position="491"/>
    </location>
</feature>
<dbReference type="InterPro" id="IPR012132">
    <property type="entry name" value="GMC_OxRdtase"/>
</dbReference>
<dbReference type="GO" id="GO:0044550">
    <property type="term" value="P:secondary metabolite biosynthetic process"/>
    <property type="evidence" value="ECO:0007669"/>
    <property type="project" value="TreeGrafter"/>
</dbReference>
<accession>A0A6A6VGD5</accession>
<feature type="domain" description="Glucose-methanol-choline oxidoreductase N-terminal" evidence="3">
    <location>
        <begin position="241"/>
        <end position="255"/>
    </location>
</feature>
<evidence type="ECO:0000313" key="5">
    <source>
        <dbReference type="Proteomes" id="UP000799440"/>
    </source>
</evidence>
<dbReference type="PANTHER" id="PTHR11552">
    <property type="entry name" value="GLUCOSE-METHANOL-CHOLINE GMC OXIDOREDUCTASE"/>
    <property type="match status" value="1"/>
</dbReference>
<dbReference type="Pfam" id="PF00732">
    <property type="entry name" value="GMC_oxred_N"/>
    <property type="match status" value="1"/>
</dbReference>
<protein>
    <submittedName>
        <fullName evidence="4">GMC oxidoreductase</fullName>
    </submittedName>
</protein>
<evidence type="ECO:0000259" key="3">
    <source>
        <dbReference type="PROSITE" id="PS00624"/>
    </source>
</evidence>
<feature type="active site" description="Proton acceptor" evidence="2">
    <location>
        <position position="534"/>
    </location>
</feature>
<evidence type="ECO:0000256" key="1">
    <source>
        <dbReference type="ARBA" id="ARBA00010790"/>
    </source>
</evidence>
<keyword evidence="5" id="KW-1185">Reference proteome</keyword>
<dbReference type="PANTHER" id="PTHR11552:SF115">
    <property type="entry name" value="DEHYDROGENASE XPTC-RELATED"/>
    <property type="match status" value="1"/>
</dbReference>
<dbReference type="SUPFAM" id="SSF54373">
    <property type="entry name" value="FAD-linked reductases, C-terminal domain"/>
    <property type="match status" value="1"/>
</dbReference>
<comment type="similarity">
    <text evidence="1">Belongs to the GMC oxidoreductase family.</text>
</comment>
<dbReference type="InterPro" id="IPR036188">
    <property type="entry name" value="FAD/NAD-bd_sf"/>
</dbReference>
<dbReference type="GO" id="GO:0050660">
    <property type="term" value="F:flavin adenine dinucleotide binding"/>
    <property type="evidence" value="ECO:0007669"/>
    <property type="project" value="InterPro"/>
</dbReference>
<sequence length="554" mass="59741">MAKETVLVVEYGPIVKDDKSLQMPSKGNPFPTQYMFPLRTTPQQALNGRVGDVPASNIAGGGSAINAMFHDRGAKADYDAWAELGNTGWDWNGLLPYFKKAVRFTPPSQAEQQKYGYTYDLSAYGGSGPVDVSYPPFQFPGNKIQFDAWKDLNIKTQKEGANGNAFGVFWVPSSQDPVKETRVDAVIAHYKQRKNYHLLTMHQASKINFVGTAAAGVTVKSRETGKTKYIVAVKEIILAAGAVHTPQLLQLSGIGPKSVLSAAGVTTKVDLEGVGQNLQDHPFFPMAHQFTSNVFPYPELLTENATYRDAAYAEYWATRTGPFALGLGNAGAFVPLLNLTSQYKNIASTLSSQSASTYVDPSTPASVLKGYAAQLKILANRFTRTDNAVMELPFAGQASPVVAFLKPASRGTIKITNSDIGTEPAIDTRTIANPVDLKIMMELLKFARKYFKTPTMSKLGPVELLPGPDVDTDAEIEGIFRAALVQPSFYHVCCTAAMGPRANGGVVGTNLLVHGVSRLSVVDASVMPMVPGTHTCETVYAIAEKAADIIKSRA</sequence>
<dbReference type="InterPro" id="IPR007867">
    <property type="entry name" value="GMC_OxRtase_C"/>
</dbReference>
<dbReference type="SUPFAM" id="SSF51905">
    <property type="entry name" value="FAD/NAD(P)-binding domain"/>
    <property type="match status" value="1"/>
</dbReference>
<reference evidence="4" key="1">
    <citation type="journal article" date="2020" name="Stud. Mycol.">
        <title>101 Dothideomycetes genomes: a test case for predicting lifestyles and emergence of pathogens.</title>
        <authorList>
            <person name="Haridas S."/>
            <person name="Albert R."/>
            <person name="Binder M."/>
            <person name="Bloem J."/>
            <person name="Labutti K."/>
            <person name="Salamov A."/>
            <person name="Andreopoulos B."/>
            <person name="Baker S."/>
            <person name="Barry K."/>
            <person name="Bills G."/>
            <person name="Bluhm B."/>
            <person name="Cannon C."/>
            <person name="Castanera R."/>
            <person name="Culley D."/>
            <person name="Daum C."/>
            <person name="Ezra D."/>
            <person name="Gonzalez J."/>
            <person name="Henrissat B."/>
            <person name="Kuo A."/>
            <person name="Liang C."/>
            <person name="Lipzen A."/>
            <person name="Lutzoni F."/>
            <person name="Magnuson J."/>
            <person name="Mondo S."/>
            <person name="Nolan M."/>
            <person name="Ohm R."/>
            <person name="Pangilinan J."/>
            <person name="Park H.-J."/>
            <person name="Ramirez L."/>
            <person name="Alfaro M."/>
            <person name="Sun H."/>
            <person name="Tritt A."/>
            <person name="Yoshinaga Y."/>
            <person name="Zwiers L.-H."/>
            <person name="Turgeon B."/>
            <person name="Goodwin S."/>
            <person name="Spatafora J."/>
            <person name="Crous P."/>
            <person name="Grigoriev I."/>
        </authorList>
    </citation>
    <scope>NUCLEOTIDE SEQUENCE</scope>
    <source>
        <strain evidence="4">CBS 119925</strain>
    </source>
</reference>
<gene>
    <name evidence="4" type="ORF">M011DRAFT_465344</name>
</gene>
<dbReference type="PROSITE" id="PS00624">
    <property type="entry name" value="GMC_OXRED_2"/>
    <property type="match status" value="1"/>
</dbReference>